<dbReference type="Gene3D" id="1.20.120.1610">
    <property type="match status" value="1"/>
</dbReference>
<evidence type="ECO:0000313" key="3">
    <source>
        <dbReference type="Proteomes" id="UP000322983"/>
    </source>
</evidence>
<dbReference type="GeneID" id="41718708"/>
<evidence type="ECO:0000313" key="4">
    <source>
        <dbReference type="Proteomes" id="UP000325030"/>
    </source>
</evidence>
<dbReference type="AlphaFoldDB" id="A0A510E604"/>
<reference evidence="2 3" key="2">
    <citation type="journal article" date="2020" name="Int. J. Syst. Evol. Microbiol.">
        <title>Sulfuracidifex tepidarius gen. nov., sp. nov. and transfer of Sulfolobus metallicus Huber and Stetter 1992 to the genus Sulfuracidifex as Sulfuracidifex metallicus comb. nov.</title>
        <authorList>
            <person name="Itoh T."/>
            <person name="Miura T."/>
            <person name="Sakai H.D."/>
            <person name="Kato S."/>
            <person name="Ohkuma M."/>
            <person name="Takashina T."/>
        </authorList>
    </citation>
    <scope>NUCLEOTIDE SEQUENCE</scope>
    <source>
        <strain evidence="1 3">IC-006</strain>
        <strain evidence="2">IC-007</strain>
    </source>
</reference>
<evidence type="ECO:0000313" key="1">
    <source>
        <dbReference type="EMBL" id="BBG25075.1"/>
    </source>
</evidence>
<accession>A0A510DXZ4</accession>
<dbReference type="KEGG" id="step:IC006_2410"/>
<reference evidence="4" key="1">
    <citation type="submission" date="2018-09" db="EMBL/GenBank/DDBJ databases">
        <title>Complete Genome Sequencing of Sulfolobus sp. JCM 16834.</title>
        <authorList>
            <person name="Kato S."/>
            <person name="Itoh T."/>
            <person name="Ohkuma M."/>
        </authorList>
    </citation>
    <scope>NUCLEOTIDE SEQUENCE [LARGE SCALE GENOMIC DNA]</scope>
    <source>
        <strain evidence="4">IC-007</strain>
    </source>
</reference>
<evidence type="ECO:0000313" key="2">
    <source>
        <dbReference type="EMBL" id="BBG27857.1"/>
    </source>
</evidence>
<sequence length="156" mass="17673">MESVSEVVGKEFRSLVKVFRFYIVLRRFNYIDPLIYALDTNCVRDVIAQALRDYTSYLSSATVKSVNLYYKGQVKTYQIPCLVTAKSSEIPSTFLRAYPDIVHGVDKSDDLCISPVTWTKHGNPVLVNPRKVKDFLKNVEQDIGFARSLISIAVGE</sequence>
<proteinExistence type="predicted"/>
<keyword evidence="3" id="KW-1185">Reference proteome</keyword>
<dbReference type="InterPro" id="IPR048642">
    <property type="entry name" value="Csa5_I-A"/>
</dbReference>
<dbReference type="Proteomes" id="UP000325030">
    <property type="component" value="Chromosome"/>
</dbReference>
<dbReference type="EMBL" id="AP018929">
    <property type="protein sequence ID" value="BBG25075.1"/>
    <property type="molecule type" value="Genomic_DNA"/>
</dbReference>
<dbReference type="STRING" id="1294262.GCA_001316085_02041"/>
<protein>
    <submittedName>
        <fullName evidence="2">CRISPR type I-A cluster 1/Apern-associated protein Csa5-1</fullName>
    </submittedName>
</protein>
<dbReference type="Pfam" id="PF21681">
    <property type="entry name" value="Csa5_I-A"/>
    <property type="match status" value="1"/>
</dbReference>
<dbReference type="Proteomes" id="UP000322983">
    <property type="component" value="Chromosome"/>
</dbReference>
<dbReference type="RefSeq" id="WP_054846182.1">
    <property type="nucleotide sequence ID" value="NZ_AP018929.1"/>
</dbReference>
<organism evidence="2 4">
    <name type="scientific">Sulfuracidifex tepidarius</name>
    <dbReference type="NCBI Taxonomy" id="1294262"/>
    <lineage>
        <taxon>Archaea</taxon>
        <taxon>Thermoproteota</taxon>
        <taxon>Thermoprotei</taxon>
        <taxon>Sulfolobales</taxon>
        <taxon>Sulfolobaceae</taxon>
        <taxon>Sulfuracidifex</taxon>
    </lineage>
</organism>
<gene>
    <name evidence="1" type="ORF">IC006_2410</name>
    <name evidence="2" type="ORF">IC007_2412</name>
</gene>
<dbReference type="OrthoDB" id="41039at2157"/>
<name>A0A510E604_9CREN</name>
<dbReference type="EMBL" id="AP018930">
    <property type="protein sequence ID" value="BBG27857.1"/>
    <property type="molecule type" value="Genomic_DNA"/>
</dbReference>
<accession>A0A510E604</accession>